<sequence length="80" mass="8781">MPNDTNNPETYSTQSNKGTDISHKGTPNPSANESVQHPVDAEAQPPAMLDRWLEQDPKEDPFDGIALGFMSAQLENNQTN</sequence>
<evidence type="ECO:0000313" key="2">
    <source>
        <dbReference type="EMBL" id="KAK5991286.1"/>
    </source>
</evidence>
<keyword evidence="3" id="KW-1185">Reference proteome</keyword>
<proteinExistence type="predicted"/>
<protein>
    <submittedName>
        <fullName evidence="2">Uncharacterized protein</fullName>
    </submittedName>
</protein>
<name>A0ABR0SGM1_9HYPO</name>
<comment type="caution">
    <text evidence="2">The sequence shown here is derived from an EMBL/GenBank/DDBJ whole genome shotgun (WGS) entry which is preliminary data.</text>
</comment>
<evidence type="ECO:0000256" key="1">
    <source>
        <dbReference type="SAM" id="MobiDB-lite"/>
    </source>
</evidence>
<feature type="region of interest" description="Disordered" evidence="1">
    <location>
        <begin position="1"/>
        <end position="41"/>
    </location>
</feature>
<gene>
    <name evidence="2" type="ORF">PT974_09566</name>
</gene>
<accession>A0ABR0SGM1</accession>
<organism evidence="2 3">
    <name type="scientific">Cladobotryum mycophilum</name>
    <dbReference type="NCBI Taxonomy" id="491253"/>
    <lineage>
        <taxon>Eukaryota</taxon>
        <taxon>Fungi</taxon>
        <taxon>Dikarya</taxon>
        <taxon>Ascomycota</taxon>
        <taxon>Pezizomycotina</taxon>
        <taxon>Sordariomycetes</taxon>
        <taxon>Hypocreomycetidae</taxon>
        <taxon>Hypocreales</taxon>
        <taxon>Hypocreaceae</taxon>
        <taxon>Cladobotryum</taxon>
    </lineage>
</organism>
<reference evidence="2 3" key="1">
    <citation type="submission" date="2024-01" db="EMBL/GenBank/DDBJ databases">
        <title>Complete genome of Cladobotryum mycophilum ATHUM6906.</title>
        <authorList>
            <person name="Christinaki A.C."/>
            <person name="Myridakis A.I."/>
            <person name="Kouvelis V.N."/>
        </authorList>
    </citation>
    <scope>NUCLEOTIDE SEQUENCE [LARGE SCALE GENOMIC DNA]</scope>
    <source>
        <strain evidence="2 3">ATHUM6906</strain>
    </source>
</reference>
<feature type="compositionally biased region" description="Polar residues" evidence="1">
    <location>
        <begin position="1"/>
        <end position="35"/>
    </location>
</feature>
<evidence type="ECO:0000313" key="3">
    <source>
        <dbReference type="Proteomes" id="UP001338125"/>
    </source>
</evidence>
<dbReference type="EMBL" id="JAVFKD010000014">
    <property type="protein sequence ID" value="KAK5991286.1"/>
    <property type="molecule type" value="Genomic_DNA"/>
</dbReference>
<dbReference type="Proteomes" id="UP001338125">
    <property type="component" value="Unassembled WGS sequence"/>
</dbReference>